<evidence type="ECO:0000313" key="3">
    <source>
        <dbReference type="Proteomes" id="UP000789572"/>
    </source>
</evidence>
<keyword evidence="3" id="KW-1185">Reference proteome</keyword>
<dbReference type="EMBL" id="CAJVPJ010000999">
    <property type="protein sequence ID" value="CAG8570122.1"/>
    <property type="molecule type" value="Genomic_DNA"/>
</dbReference>
<accession>A0A9N9BLS7</accession>
<organism evidence="2 3">
    <name type="scientific">Paraglomus occultum</name>
    <dbReference type="NCBI Taxonomy" id="144539"/>
    <lineage>
        <taxon>Eukaryota</taxon>
        <taxon>Fungi</taxon>
        <taxon>Fungi incertae sedis</taxon>
        <taxon>Mucoromycota</taxon>
        <taxon>Glomeromycotina</taxon>
        <taxon>Glomeromycetes</taxon>
        <taxon>Paraglomerales</taxon>
        <taxon>Paraglomeraceae</taxon>
        <taxon>Paraglomus</taxon>
    </lineage>
</organism>
<sequence length="233" mass="26399">MPKLKIIQTTGCSRRSHPYDNRKPTSKNKTTPVATKLVTTMPTVNSGEPINIILTERSNVKKGMIELKSKLKTGKEAELKLKSKLPTYIRKNQFEQPFGLYGVANSRQIERTPQKTQELNYRKPKSDSTPNRCHQKSLSFRLLVAGRSILSAQAPSSEGTQNDLRKALAKLAKRCRRIETACEKPVEKVTPCQARDGKGILKHSTSNRNTPKKTVNFAPYSQVRLYERDDYIE</sequence>
<feature type="region of interest" description="Disordered" evidence="1">
    <location>
        <begin position="1"/>
        <end position="30"/>
    </location>
</feature>
<dbReference type="AlphaFoldDB" id="A0A9N9BLS7"/>
<evidence type="ECO:0000313" key="2">
    <source>
        <dbReference type="EMBL" id="CAG8570122.1"/>
    </source>
</evidence>
<proteinExistence type="predicted"/>
<name>A0A9N9BLS7_9GLOM</name>
<evidence type="ECO:0000256" key="1">
    <source>
        <dbReference type="SAM" id="MobiDB-lite"/>
    </source>
</evidence>
<dbReference type="Proteomes" id="UP000789572">
    <property type="component" value="Unassembled WGS sequence"/>
</dbReference>
<comment type="caution">
    <text evidence="2">The sequence shown here is derived from an EMBL/GenBank/DDBJ whole genome shotgun (WGS) entry which is preliminary data.</text>
</comment>
<protein>
    <submittedName>
        <fullName evidence="2">9907_t:CDS:1</fullName>
    </submittedName>
</protein>
<gene>
    <name evidence="2" type="ORF">POCULU_LOCUS5951</name>
</gene>
<dbReference type="OrthoDB" id="10297006at2759"/>
<feature type="region of interest" description="Disordered" evidence="1">
    <location>
        <begin position="114"/>
        <end position="133"/>
    </location>
</feature>
<reference evidence="2" key="1">
    <citation type="submission" date="2021-06" db="EMBL/GenBank/DDBJ databases">
        <authorList>
            <person name="Kallberg Y."/>
            <person name="Tangrot J."/>
            <person name="Rosling A."/>
        </authorList>
    </citation>
    <scope>NUCLEOTIDE SEQUENCE</scope>
    <source>
        <strain evidence="2">IA702</strain>
    </source>
</reference>